<dbReference type="SMART" id="SM00895">
    <property type="entry name" value="FCD"/>
    <property type="match status" value="1"/>
</dbReference>
<dbReference type="Pfam" id="PF00392">
    <property type="entry name" value="GntR"/>
    <property type="match status" value="1"/>
</dbReference>
<proteinExistence type="predicted"/>
<dbReference type="GO" id="GO:0003700">
    <property type="term" value="F:DNA-binding transcription factor activity"/>
    <property type="evidence" value="ECO:0007669"/>
    <property type="project" value="InterPro"/>
</dbReference>
<keyword evidence="2" id="KW-0238">DNA-binding</keyword>
<organism evidence="5 6">
    <name type="scientific">Rhodococcus wratislaviensis NBRC 100605</name>
    <dbReference type="NCBI Taxonomy" id="1219028"/>
    <lineage>
        <taxon>Bacteria</taxon>
        <taxon>Bacillati</taxon>
        <taxon>Actinomycetota</taxon>
        <taxon>Actinomycetes</taxon>
        <taxon>Mycobacteriales</taxon>
        <taxon>Nocardiaceae</taxon>
        <taxon>Rhodococcus</taxon>
    </lineage>
</organism>
<protein>
    <submittedName>
        <fullName evidence="5">Putative GntR family transcriptional regulator</fullName>
    </submittedName>
</protein>
<keyword evidence="3" id="KW-0804">Transcription</keyword>
<name>X0Q0M7_RHOWR</name>
<dbReference type="Gene3D" id="1.10.10.10">
    <property type="entry name" value="Winged helix-like DNA-binding domain superfamily/Winged helix DNA-binding domain"/>
    <property type="match status" value="1"/>
</dbReference>
<dbReference type="InterPro" id="IPR036390">
    <property type="entry name" value="WH_DNA-bd_sf"/>
</dbReference>
<dbReference type="Gene3D" id="1.20.120.530">
    <property type="entry name" value="GntR ligand-binding domain-like"/>
    <property type="match status" value="1"/>
</dbReference>
<dbReference type="InterPro" id="IPR008920">
    <property type="entry name" value="TF_FadR/GntR_C"/>
</dbReference>
<evidence type="ECO:0000313" key="5">
    <source>
        <dbReference type="EMBL" id="GAF43711.1"/>
    </source>
</evidence>
<feature type="domain" description="HTH gntR-type" evidence="4">
    <location>
        <begin position="12"/>
        <end position="80"/>
    </location>
</feature>
<evidence type="ECO:0000256" key="3">
    <source>
        <dbReference type="ARBA" id="ARBA00023163"/>
    </source>
</evidence>
<accession>X0Q0M7</accession>
<evidence type="ECO:0000256" key="1">
    <source>
        <dbReference type="ARBA" id="ARBA00023015"/>
    </source>
</evidence>
<dbReference type="GO" id="GO:0003677">
    <property type="term" value="F:DNA binding"/>
    <property type="evidence" value="ECO:0007669"/>
    <property type="project" value="UniProtKB-KW"/>
</dbReference>
<dbReference type="Proteomes" id="UP000019491">
    <property type="component" value="Unassembled WGS sequence"/>
</dbReference>
<dbReference type="SUPFAM" id="SSF48008">
    <property type="entry name" value="GntR ligand-binding domain-like"/>
    <property type="match status" value="1"/>
</dbReference>
<dbReference type="SUPFAM" id="SSF46785">
    <property type="entry name" value="Winged helix' DNA-binding domain"/>
    <property type="match status" value="1"/>
</dbReference>
<dbReference type="InterPro" id="IPR000524">
    <property type="entry name" value="Tscrpt_reg_HTH_GntR"/>
</dbReference>
<gene>
    <name evidence="5" type="ORF">RW1_009_01350</name>
</gene>
<dbReference type="Pfam" id="PF07729">
    <property type="entry name" value="FCD"/>
    <property type="match status" value="1"/>
</dbReference>
<evidence type="ECO:0000256" key="2">
    <source>
        <dbReference type="ARBA" id="ARBA00023125"/>
    </source>
</evidence>
<dbReference type="InterPro" id="IPR011711">
    <property type="entry name" value="GntR_C"/>
</dbReference>
<dbReference type="CDD" id="cd07377">
    <property type="entry name" value="WHTH_GntR"/>
    <property type="match status" value="1"/>
</dbReference>
<keyword evidence="1" id="KW-0805">Transcription regulation</keyword>
<dbReference type="PRINTS" id="PR00035">
    <property type="entry name" value="HTHGNTR"/>
</dbReference>
<keyword evidence="6" id="KW-1185">Reference proteome</keyword>
<dbReference type="PANTHER" id="PTHR43537">
    <property type="entry name" value="TRANSCRIPTIONAL REGULATOR, GNTR FAMILY"/>
    <property type="match status" value="1"/>
</dbReference>
<dbReference type="RefSeq" id="WP_052032959.1">
    <property type="nucleotide sequence ID" value="NZ_BAWF01000009.1"/>
</dbReference>
<dbReference type="SMART" id="SM00345">
    <property type="entry name" value="HTH_GNTR"/>
    <property type="match status" value="1"/>
</dbReference>
<dbReference type="AlphaFoldDB" id="X0Q0M7"/>
<sequence>MTSWENLAMPSGSLSERLSERLIRMITDGELEPGAKLPNERELAESVGISRTSVREALRDLELRGLISRKPGRGTIVEAQTRPDLHAGMLGVMDSSHRALREVMDLRAVIEPPIAERAAGRALEGELVTLLRPVELAERELRQPDPSVDLLIRLDVEFHVVIAQLTHNPMLSRLMDITNEWMAPSRQSALQTTTRIERSVAAHRRIYEAIRAHNATGAGAAMTGHIQEIVDNIGVGRWTSDIP</sequence>
<dbReference type="InterPro" id="IPR036388">
    <property type="entry name" value="WH-like_DNA-bd_sf"/>
</dbReference>
<evidence type="ECO:0000313" key="6">
    <source>
        <dbReference type="Proteomes" id="UP000019491"/>
    </source>
</evidence>
<reference evidence="5 6" key="1">
    <citation type="submission" date="2014-02" db="EMBL/GenBank/DDBJ databases">
        <title>Whole genome shotgun sequence of Rhodococcus wratislaviensis NBRC 100605.</title>
        <authorList>
            <person name="Hosoyama A."/>
            <person name="Tsuchikane K."/>
            <person name="Yoshida I."/>
            <person name="Ohji S."/>
            <person name="Ichikawa N."/>
            <person name="Yamazoe A."/>
            <person name="Fujita N."/>
        </authorList>
    </citation>
    <scope>NUCLEOTIDE SEQUENCE [LARGE SCALE GENOMIC DNA]</scope>
    <source>
        <strain evidence="5 6">NBRC 100605</strain>
    </source>
</reference>
<dbReference type="PANTHER" id="PTHR43537:SF5">
    <property type="entry name" value="UXU OPERON TRANSCRIPTIONAL REGULATOR"/>
    <property type="match status" value="1"/>
</dbReference>
<dbReference type="EMBL" id="BAWF01000009">
    <property type="protein sequence ID" value="GAF43711.1"/>
    <property type="molecule type" value="Genomic_DNA"/>
</dbReference>
<evidence type="ECO:0000259" key="4">
    <source>
        <dbReference type="PROSITE" id="PS50949"/>
    </source>
</evidence>
<comment type="caution">
    <text evidence="5">The sequence shown here is derived from an EMBL/GenBank/DDBJ whole genome shotgun (WGS) entry which is preliminary data.</text>
</comment>
<dbReference type="PROSITE" id="PS50949">
    <property type="entry name" value="HTH_GNTR"/>
    <property type="match status" value="1"/>
</dbReference>
<dbReference type="OrthoDB" id="9784718at2"/>